<dbReference type="EMBL" id="CAJVCE010000089">
    <property type="protein sequence ID" value="CAG7659214.1"/>
    <property type="molecule type" value="Genomic_DNA"/>
</dbReference>
<feature type="transmembrane region" description="Helical" evidence="1">
    <location>
        <begin position="7"/>
        <end position="28"/>
    </location>
</feature>
<proteinExistence type="predicted"/>
<gene>
    <name evidence="2" type="ORF">PAECIP111802_07481</name>
</gene>
<keyword evidence="1" id="KW-1133">Transmembrane helix</keyword>
<comment type="caution">
    <text evidence="2">The sequence shown here is derived from an EMBL/GenBank/DDBJ whole genome shotgun (WGS) entry which is preliminary data.</text>
</comment>
<organism evidence="2 3">
    <name type="scientific">Paenibacillus allorhizosphaerae</name>
    <dbReference type="NCBI Taxonomy" id="2849866"/>
    <lineage>
        <taxon>Bacteria</taxon>
        <taxon>Bacillati</taxon>
        <taxon>Bacillota</taxon>
        <taxon>Bacilli</taxon>
        <taxon>Bacillales</taxon>
        <taxon>Paenibacillaceae</taxon>
        <taxon>Paenibacillus</taxon>
    </lineage>
</organism>
<sequence length="189" mass="21181">MNENNLICYLIAVLICLSIFAFIIYPIFFDDTIGPFNVNYISADESDIKIATDLSIGKGTRLLKTLTQENQIYSLFEVDPEGEFGIATFTPTEKKDRFKFKSASYSSNPIQMIINGNESVVVGVRKGTQIHKLIVMRARESVEKSITSEQDFLESLKFHSSQLTDEITVVGYDRAGSEKARTTIKTGTQ</sequence>
<keyword evidence="1" id="KW-0472">Membrane</keyword>
<dbReference type="Proteomes" id="UP000730618">
    <property type="component" value="Unassembled WGS sequence"/>
</dbReference>
<accession>A0ABM8VV31</accession>
<keyword evidence="1" id="KW-0812">Transmembrane</keyword>
<evidence type="ECO:0000256" key="1">
    <source>
        <dbReference type="SAM" id="Phobius"/>
    </source>
</evidence>
<reference evidence="2 3" key="1">
    <citation type="submission" date="2021-06" db="EMBL/GenBank/DDBJ databases">
        <authorList>
            <person name="Criscuolo A."/>
        </authorList>
    </citation>
    <scope>NUCLEOTIDE SEQUENCE [LARGE SCALE GENOMIC DNA]</scope>
    <source>
        <strain evidence="3">CIP 111802</strain>
    </source>
</reference>
<evidence type="ECO:0000313" key="3">
    <source>
        <dbReference type="Proteomes" id="UP000730618"/>
    </source>
</evidence>
<dbReference type="RefSeq" id="WP_218103603.1">
    <property type="nucleotide sequence ID" value="NZ_CAJVCE010000089.1"/>
</dbReference>
<name>A0ABM8VV31_9BACL</name>
<evidence type="ECO:0008006" key="4">
    <source>
        <dbReference type="Google" id="ProtNLM"/>
    </source>
</evidence>
<protein>
    <recommendedName>
        <fullName evidence="4">DUF4825 domain-containing protein</fullName>
    </recommendedName>
</protein>
<evidence type="ECO:0000313" key="2">
    <source>
        <dbReference type="EMBL" id="CAG7659214.1"/>
    </source>
</evidence>
<keyword evidence="3" id="KW-1185">Reference proteome</keyword>